<evidence type="ECO:0000256" key="6">
    <source>
        <dbReference type="SAM" id="Phobius"/>
    </source>
</evidence>
<dbReference type="GO" id="GO:0005886">
    <property type="term" value="C:plasma membrane"/>
    <property type="evidence" value="ECO:0007669"/>
    <property type="project" value="UniProtKB-SubCell"/>
</dbReference>
<evidence type="ECO:0000259" key="7">
    <source>
        <dbReference type="Pfam" id="PF01292"/>
    </source>
</evidence>
<evidence type="ECO:0000313" key="8">
    <source>
        <dbReference type="EMBL" id="QOY91980.1"/>
    </source>
</evidence>
<feature type="domain" description="Cytochrome b561 bacterial/Ni-hydrogenase" evidence="7">
    <location>
        <begin position="14"/>
        <end position="236"/>
    </location>
</feature>
<keyword evidence="5 6" id="KW-0472">Membrane</keyword>
<feature type="transmembrane region" description="Helical" evidence="6">
    <location>
        <begin position="90"/>
        <end position="111"/>
    </location>
</feature>
<dbReference type="KEGG" id="pfer:IRI77_11650"/>
<keyword evidence="3 6" id="KW-0812">Transmembrane</keyword>
<keyword evidence="9" id="KW-1185">Reference proteome</keyword>
<dbReference type="SUPFAM" id="SSF81342">
    <property type="entry name" value="Transmembrane di-heme cytochromes"/>
    <property type="match status" value="1"/>
</dbReference>
<evidence type="ECO:0000256" key="5">
    <source>
        <dbReference type="ARBA" id="ARBA00023136"/>
    </source>
</evidence>
<feature type="transmembrane region" description="Helical" evidence="6">
    <location>
        <begin position="202"/>
        <end position="223"/>
    </location>
</feature>
<protein>
    <submittedName>
        <fullName evidence="8">Cytochrome b/b6 domain-containing protein</fullName>
    </submittedName>
</protein>
<dbReference type="GO" id="GO:0020037">
    <property type="term" value="F:heme binding"/>
    <property type="evidence" value="ECO:0007669"/>
    <property type="project" value="TreeGrafter"/>
</dbReference>
<dbReference type="InterPro" id="IPR051542">
    <property type="entry name" value="Hydrogenase_cytochrome"/>
</dbReference>
<dbReference type="Pfam" id="PF01292">
    <property type="entry name" value="Ni_hydr_CYTB"/>
    <property type="match status" value="1"/>
</dbReference>
<feature type="transmembrane region" description="Helical" evidence="6">
    <location>
        <begin position="21"/>
        <end position="42"/>
    </location>
</feature>
<feature type="transmembrane region" description="Helical" evidence="6">
    <location>
        <begin position="159"/>
        <end position="182"/>
    </location>
</feature>
<evidence type="ECO:0000256" key="3">
    <source>
        <dbReference type="ARBA" id="ARBA00022692"/>
    </source>
</evidence>
<accession>A0A7S7NY92</accession>
<dbReference type="AlphaFoldDB" id="A0A7S7NY92"/>
<dbReference type="PANTHER" id="PTHR30485:SF1">
    <property type="entry name" value="CYTOCHROME YDHU-RELATED"/>
    <property type="match status" value="1"/>
</dbReference>
<comment type="subcellular location">
    <subcellularLocation>
        <location evidence="1">Cell membrane</location>
        <topology evidence="1">Multi-pass membrane protein</topology>
    </subcellularLocation>
</comment>
<name>A0A7S7NY92_PALFE</name>
<dbReference type="GO" id="GO:0009055">
    <property type="term" value="F:electron transfer activity"/>
    <property type="evidence" value="ECO:0007669"/>
    <property type="project" value="InterPro"/>
</dbReference>
<evidence type="ECO:0000313" key="9">
    <source>
        <dbReference type="Proteomes" id="UP000593892"/>
    </source>
</evidence>
<dbReference type="Gene3D" id="1.20.950.20">
    <property type="entry name" value="Transmembrane di-heme cytochromes, Chain C"/>
    <property type="match status" value="1"/>
</dbReference>
<reference evidence="8 9" key="1">
    <citation type="submission" date="2020-10" db="EMBL/GenBank/DDBJ databases">
        <title>Complete genome sequence of Paludibaculum fermentans P105T, a facultatively anaerobic acidobacterium capable of dissimilatory Fe(III) reduction.</title>
        <authorList>
            <person name="Dedysh S.N."/>
            <person name="Beletsky A.V."/>
            <person name="Kulichevskaya I.S."/>
            <person name="Mardanov A.V."/>
            <person name="Ravin N.V."/>
        </authorList>
    </citation>
    <scope>NUCLEOTIDE SEQUENCE [LARGE SCALE GENOMIC DNA]</scope>
    <source>
        <strain evidence="8 9">P105</strain>
    </source>
</reference>
<evidence type="ECO:0000256" key="4">
    <source>
        <dbReference type="ARBA" id="ARBA00022989"/>
    </source>
</evidence>
<sequence>MLDAASLGNPGSPRHSAFVRVTHWITVLSFAALLVSGVEILISHPRFYWGETGNALTPPLFRIPIPASRGTVPTGYGYVLPDQNGWSRYLHFQSAWAVVLTGLGYLLYGLWTRHFRKNLLPAAEDRSLRAYVDIIAMHLRRGPAAEDDGRSYNVLQRTAYLSVIFVLFPLVIWTGLAMSPAFNSAVPATVNLLGGRQSARTLHFFVSVLLLTFLLVHVAMVALTGFRSRMGAMITGSVPKEQA</sequence>
<dbReference type="GO" id="GO:0022904">
    <property type="term" value="P:respiratory electron transport chain"/>
    <property type="evidence" value="ECO:0007669"/>
    <property type="project" value="InterPro"/>
</dbReference>
<evidence type="ECO:0000256" key="2">
    <source>
        <dbReference type="ARBA" id="ARBA00022475"/>
    </source>
</evidence>
<proteinExistence type="predicted"/>
<dbReference type="Proteomes" id="UP000593892">
    <property type="component" value="Chromosome"/>
</dbReference>
<dbReference type="InterPro" id="IPR016174">
    <property type="entry name" value="Di-haem_cyt_TM"/>
</dbReference>
<evidence type="ECO:0000256" key="1">
    <source>
        <dbReference type="ARBA" id="ARBA00004651"/>
    </source>
</evidence>
<dbReference type="InterPro" id="IPR011577">
    <property type="entry name" value="Cyt_b561_bac/Ni-Hgenase"/>
</dbReference>
<organism evidence="8 9">
    <name type="scientific">Paludibaculum fermentans</name>
    <dbReference type="NCBI Taxonomy" id="1473598"/>
    <lineage>
        <taxon>Bacteria</taxon>
        <taxon>Pseudomonadati</taxon>
        <taxon>Acidobacteriota</taxon>
        <taxon>Terriglobia</taxon>
        <taxon>Bryobacterales</taxon>
        <taxon>Bryobacteraceae</taxon>
        <taxon>Paludibaculum</taxon>
    </lineage>
</organism>
<gene>
    <name evidence="8" type="ORF">IRI77_11650</name>
</gene>
<dbReference type="EMBL" id="CP063849">
    <property type="protein sequence ID" value="QOY91980.1"/>
    <property type="molecule type" value="Genomic_DNA"/>
</dbReference>
<dbReference type="PANTHER" id="PTHR30485">
    <property type="entry name" value="NI/FE-HYDROGENASE 1 B-TYPE CYTOCHROME SUBUNIT"/>
    <property type="match status" value="1"/>
</dbReference>
<keyword evidence="4 6" id="KW-1133">Transmembrane helix</keyword>
<keyword evidence="2" id="KW-1003">Cell membrane</keyword>